<keyword evidence="6" id="KW-1185">Reference proteome</keyword>
<evidence type="ECO:0000256" key="2">
    <source>
        <dbReference type="ARBA" id="ARBA00022741"/>
    </source>
</evidence>
<dbReference type="EMBL" id="VTWH01000001">
    <property type="protein sequence ID" value="KAA0971957.1"/>
    <property type="molecule type" value="Genomic_DNA"/>
</dbReference>
<dbReference type="InterPro" id="IPR003593">
    <property type="entry name" value="AAA+_ATPase"/>
</dbReference>
<dbReference type="GO" id="GO:0016887">
    <property type="term" value="F:ATP hydrolysis activity"/>
    <property type="evidence" value="ECO:0007669"/>
    <property type="project" value="InterPro"/>
</dbReference>
<dbReference type="InterPro" id="IPR027417">
    <property type="entry name" value="P-loop_NTPase"/>
</dbReference>
<keyword evidence="3 5" id="KW-0067">ATP-binding</keyword>
<dbReference type="GO" id="GO:0005524">
    <property type="term" value="F:ATP binding"/>
    <property type="evidence" value="ECO:0007669"/>
    <property type="project" value="UniProtKB-KW"/>
</dbReference>
<dbReference type="CDD" id="cd03230">
    <property type="entry name" value="ABC_DR_subfamily_A"/>
    <property type="match status" value="1"/>
</dbReference>
<dbReference type="Proteomes" id="UP000324738">
    <property type="component" value="Unassembled WGS sequence"/>
</dbReference>
<dbReference type="InterPro" id="IPR017871">
    <property type="entry name" value="ABC_transporter-like_CS"/>
</dbReference>
<evidence type="ECO:0000256" key="1">
    <source>
        <dbReference type="ARBA" id="ARBA00005417"/>
    </source>
</evidence>
<evidence type="ECO:0000313" key="6">
    <source>
        <dbReference type="Proteomes" id="UP000324738"/>
    </source>
</evidence>
<gene>
    <name evidence="5" type="ORF">FPY71_02195</name>
</gene>
<dbReference type="PANTHER" id="PTHR43038:SF3">
    <property type="entry name" value="ABC TRANSPORTER G FAMILY MEMBER 20 ISOFORM X1"/>
    <property type="match status" value="1"/>
</dbReference>
<comment type="similarity">
    <text evidence="1">Belongs to the ABC transporter superfamily.</text>
</comment>
<keyword evidence="2" id="KW-0547">Nucleotide-binding</keyword>
<protein>
    <submittedName>
        <fullName evidence="5">ABC transporter ATP-binding protein</fullName>
    </submittedName>
</protein>
<proteinExistence type="inferred from homology"/>
<sequence length="312" mass="34026">MRNDARPLSIEGLTVNYGSRRVLDSLELQIGQGEIFGLLGPNGAGKTTLIRTICGRLKPNGGTVEVAGTQGANRLRHIGLAPQELALYSHLTVRENLEVFGRLSGISRHDLADRVAWASDASQVFERLGERVDKLSGGWKRRVNIAAAILHLPALLILDEPTAGVDVEARNRLHEVVVHLSRSGMGVLLATHDLDQAETLCSSVGLLQTGKLVLQGNPRQLIEAAFEEQKEVIVELRQVPGEAHVDWLQQAGFSRQDGATGWVKLGGGAHLHLDDLAKSLSQAGLELKEIRLREPGLHSLFLRLVRDKEPLQ</sequence>
<feature type="domain" description="ABC transporter" evidence="4">
    <location>
        <begin position="8"/>
        <end position="234"/>
    </location>
</feature>
<dbReference type="Gene3D" id="3.40.50.300">
    <property type="entry name" value="P-loop containing nucleotide triphosphate hydrolases"/>
    <property type="match status" value="1"/>
</dbReference>
<dbReference type="SMART" id="SM00382">
    <property type="entry name" value="AAA"/>
    <property type="match status" value="1"/>
</dbReference>
<dbReference type="RefSeq" id="WP_149297206.1">
    <property type="nucleotide sequence ID" value="NZ_VTWH01000001.1"/>
</dbReference>
<reference evidence="5 6" key="1">
    <citation type="submission" date="2019-08" db="EMBL/GenBank/DDBJ databases">
        <title>Aureimonas fodiniaquatilis sp. nov., isolated from a coal mine wastewater.</title>
        <authorList>
            <person name="Kim W."/>
        </authorList>
    </citation>
    <scope>NUCLEOTIDE SEQUENCE [LARGE SCALE GENOMIC DNA]</scope>
    <source>
        <strain evidence="5 6">CAU 1482</strain>
    </source>
</reference>
<name>A0A5B0DYQ3_9HYPH</name>
<comment type="caution">
    <text evidence="5">The sequence shown here is derived from an EMBL/GenBank/DDBJ whole genome shotgun (WGS) entry which is preliminary data.</text>
</comment>
<dbReference type="Pfam" id="PF00005">
    <property type="entry name" value="ABC_tran"/>
    <property type="match status" value="1"/>
</dbReference>
<dbReference type="OrthoDB" id="9778547at2"/>
<dbReference type="InterPro" id="IPR003439">
    <property type="entry name" value="ABC_transporter-like_ATP-bd"/>
</dbReference>
<dbReference type="PROSITE" id="PS50893">
    <property type="entry name" value="ABC_TRANSPORTER_2"/>
    <property type="match status" value="1"/>
</dbReference>
<dbReference type="SUPFAM" id="SSF52540">
    <property type="entry name" value="P-loop containing nucleoside triphosphate hydrolases"/>
    <property type="match status" value="1"/>
</dbReference>
<dbReference type="PANTHER" id="PTHR43038">
    <property type="entry name" value="ATP-BINDING CASSETTE, SUB-FAMILY H, MEMBER 1"/>
    <property type="match status" value="1"/>
</dbReference>
<accession>A0A5B0DYQ3</accession>
<dbReference type="PROSITE" id="PS00211">
    <property type="entry name" value="ABC_TRANSPORTER_1"/>
    <property type="match status" value="1"/>
</dbReference>
<organism evidence="5 6">
    <name type="scientific">Aureimonas fodinaquatilis</name>
    <dbReference type="NCBI Taxonomy" id="2565783"/>
    <lineage>
        <taxon>Bacteria</taxon>
        <taxon>Pseudomonadati</taxon>
        <taxon>Pseudomonadota</taxon>
        <taxon>Alphaproteobacteria</taxon>
        <taxon>Hyphomicrobiales</taxon>
        <taxon>Aurantimonadaceae</taxon>
        <taxon>Aureimonas</taxon>
    </lineage>
</organism>
<evidence type="ECO:0000313" key="5">
    <source>
        <dbReference type="EMBL" id="KAA0971957.1"/>
    </source>
</evidence>
<dbReference type="AlphaFoldDB" id="A0A5B0DYQ3"/>
<evidence type="ECO:0000256" key="3">
    <source>
        <dbReference type="ARBA" id="ARBA00022840"/>
    </source>
</evidence>
<evidence type="ECO:0000259" key="4">
    <source>
        <dbReference type="PROSITE" id="PS50893"/>
    </source>
</evidence>